<keyword evidence="1" id="KW-0175">Coiled coil</keyword>
<feature type="compositionally biased region" description="Basic and acidic residues" evidence="2">
    <location>
        <begin position="537"/>
        <end position="547"/>
    </location>
</feature>
<keyword evidence="3" id="KW-0472">Membrane</keyword>
<evidence type="ECO:0000256" key="1">
    <source>
        <dbReference type="SAM" id="Coils"/>
    </source>
</evidence>
<keyword evidence="4" id="KW-0732">Signal</keyword>
<proteinExistence type="predicted"/>
<dbReference type="AlphaFoldDB" id="A0A8J9ZSI7"/>
<evidence type="ECO:0000256" key="2">
    <source>
        <dbReference type="SAM" id="MobiDB-lite"/>
    </source>
</evidence>
<feature type="signal peptide" evidence="4">
    <location>
        <begin position="1"/>
        <end position="23"/>
    </location>
</feature>
<feature type="compositionally biased region" description="Basic and acidic residues" evidence="2">
    <location>
        <begin position="303"/>
        <end position="356"/>
    </location>
</feature>
<keyword evidence="3" id="KW-1133">Transmembrane helix</keyword>
<name>A0A8J9ZSI7_BRALA</name>
<dbReference type="OrthoDB" id="10155115at2759"/>
<gene>
    <name evidence="5" type="primary">Hypp2484</name>
    <name evidence="5" type="ORF">BLAG_LOCUS17222</name>
</gene>
<feature type="chain" id="PRO_5035470732" evidence="4">
    <location>
        <begin position="24"/>
        <end position="900"/>
    </location>
</feature>
<feature type="region of interest" description="Disordered" evidence="2">
    <location>
        <begin position="817"/>
        <end position="836"/>
    </location>
</feature>
<protein>
    <submittedName>
        <fullName evidence="5">Hypp2484 protein</fullName>
    </submittedName>
</protein>
<evidence type="ECO:0000256" key="4">
    <source>
        <dbReference type="SAM" id="SignalP"/>
    </source>
</evidence>
<feature type="compositionally biased region" description="Basic and acidic residues" evidence="2">
    <location>
        <begin position="781"/>
        <end position="794"/>
    </location>
</feature>
<feature type="compositionally biased region" description="Polar residues" evidence="2">
    <location>
        <begin position="188"/>
        <end position="201"/>
    </location>
</feature>
<feature type="compositionally biased region" description="Basic and acidic residues" evidence="2">
    <location>
        <begin position="722"/>
        <end position="733"/>
    </location>
</feature>
<feature type="region of interest" description="Disordered" evidence="2">
    <location>
        <begin position="772"/>
        <end position="806"/>
    </location>
</feature>
<feature type="region of interest" description="Disordered" evidence="2">
    <location>
        <begin position="22"/>
        <end position="103"/>
    </location>
</feature>
<feature type="compositionally biased region" description="Basic and acidic residues" evidence="2">
    <location>
        <begin position="605"/>
        <end position="630"/>
    </location>
</feature>
<organism evidence="5 6">
    <name type="scientific">Branchiostoma lanceolatum</name>
    <name type="common">Common lancelet</name>
    <name type="synonym">Amphioxus lanceolatum</name>
    <dbReference type="NCBI Taxonomy" id="7740"/>
    <lineage>
        <taxon>Eukaryota</taxon>
        <taxon>Metazoa</taxon>
        <taxon>Chordata</taxon>
        <taxon>Cephalochordata</taxon>
        <taxon>Leptocardii</taxon>
        <taxon>Amphioxiformes</taxon>
        <taxon>Branchiostomatidae</taxon>
        <taxon>Branchiostoma</taxon>
    </lineage>
</organism>
<feature type="compositionally biased region" description="Basic and acidic residues" evidence="2">
    <location>
        <begin position="817"/>
        <end position="834"/>
    </location>
</feature>
<feature type="compositionally biased region" description="Basic and acidic residues" evidence="2">
    <location>
        <begin position="246"/>
        <end position="257"/>
    </location>
</feature>
<feature type="coiled-coil region" evidence="1">
    <location>
        <begin position="453"/>
        <end position="509"/>
    </location>
</feature>
<feature type="compositionally biased region" description="Acidic residues" evidence="2">
    <location>
        <begin position="389"/>
        <end position="407"/>
    </location>
</feature>
<feature type="compositionally biased region" description="Polar residues" evidence="2">
    <location>
        <begin position="81"/>
        <end position="94"/>
    </location>
</feature>
<evidence type="ECO:0000313" key="6">
    <source>
        <dbReference type="Proteomes" id="UP000838412"/>
    </source>
</evidence>
<evidence type="ECO:0000313" key="5">
    <source>
        <dbReference type="EMBL" id="CAH1261950.1"/>
    </source>
</evidence>
<reference evidence="5" key="1">
    <citation type="submission" date="2022-01" db="EMBL/GenBank/DDBJ databases">
        <authorList>
            <person name="Braso-Vives M."/>
        </authorList>
    </citation>
    <scope>NUCLEOTIDE SEQUENCE</scope>
</reference>
<feature type="region of interest" description="Disordered" evidence="2">
    <location>
        <begin position="573"/>
        <end position="733"/>
    </location>
</feature>
<feature type="region of interest" description="Disordered" evidence="2">
    <location>
        <begin position="135"/>
        <end position="427"/>
    </location>
</feature>
<keyword evidence="6" id="KW-1185">Reference proteome</keyword>
<feature type="transmembrane region" description="Helical" evidence="3">
    <location>
        <begin position="838"/>
        <end position="861"/>
    </location>
</feature>
<accession>A0A8J9ZSI7</accession>
<feature type="compositionally biased region" description="Basic and acidic residues" evidence="2">
    <location>
        <begin position="673"/>
        <end position="701"/>
    </location>
</feature>
<keyword evidence="3" id="KW-0812">Transmembrane</keyword>
<dbReference type="Proteomes" id="UP000838412">
    <property type="component" value="Chromosome 4"/>
</dbReference>
<feature type="compositionally biased region" description="Low complexity" evidence="2">
    <location>
        <begin position="526"/>
        <end position="536"/>
    </location>
</feature>
<dbReference type="EMBL" id="OV696689">
    <property type="protein sequence ID" value="CAH1261950.1"/>
    <property type="molecule type" value="Genomic_DNA"/>
</dbReference>
<sequence length="900" mass="97457">MASRAQLCLVLLLLAGMMTSGEAGGKKIRTSGKTSTRTGEETDDTLSSIQQMFESAKGRMQQYAERRTGGGGKQQPAPDADQTSVDENQVQGRQQAPRKTAVMEDIQSRLAEAVGAKLPDASGGDDDILSNILGKFQDRTKGRTGGSQTQERQGGQRKSEERATGGRPEQRERRPENQAQDTEEASTRQRTGGSQMENMFSSLGDRAREKLQGLQMGGQDASGGDLLSSIRERYQQMTGGGGKGGSTRERQEQRESGEGAMGGRPDGSGPSEEEERRGKSKQRRPGPDGQTESSEDEEGGQPEPRRERPEGKGPSDDEERGGRPEPRRPRPDGKGPSDGEERGGRPEPRRPRPDGEERSEEDVQGGKHRRPTIDRESLKGGKGQRGPSSEEEGGDADSSGDGEDQDPTELPGPTATENSPTEEEIVVPAVQVETEPIVVPDIPEEIEDIVLAQGEMEQTVQAIEEEVEHVEQAVEVKMEQIEQAIEADREQMEHTVEIMQEALLEQQAQIDQVHETPAESDQGTPTLESAEAASTELSEKEREEMVHAVQEKVQHELDENIYHALANVLDLSHDGTSQTGEEDAMEEISLSRSVRAAPSKKGRGKPGDEEMDGGERSKAKGRGDMKKGGLADDVVEDEYIISPEHPKNKKQKNGKGEDDKEDEPEDGSGSGDGDGKAYGRGGREKNEKAGGKGKPEDKEKAGGQGKGKGPWWKTTPEEKEELDQKEKEMTDAVRDGMKHLVKGVVQGVLAEISEAEEGQKKGPAAEDIKSALESIKGKTGKGKDTQEKQPKAEEETADVTSEQKKLSRLERMQKLLQRKGRDVTLGESSSEEKNASSVHGASIAVLVAGTAMLLLAVGLMVQSRRMVRANLRGDDNIPRHVGSEWAAEAGAVPGKALHVK</sequence>
<feature type="compositionally biased region" description="Basic and acidic residues" evidence="2">
    <location>
        <begin position="157"/>
        <end position="176"/>
    </location>
</feature>
<feature type="region of interest" description="Disordered" evidence="2">
    <location>
        <begin position="513"/>
        <end position="547"/>
    </location>
</feature>
<evidence type="ECO:0000256" key="3">
    <source>
        <dbReference type="SAM" id="Phobius"/>
    </source>
</evidence>